<name>A0A329R9V7_9STRA</name>
<reference evidence="3" key="2">
    <citation type="submission" date="2018-10" db="EMBL/GenBank/DDBJ databases">
        <title>Effector identification in a new, highly contiguous assembly of the strawberry crown rot pathogen Phytophthora cactorum.</title>
        <authorList>
            <person name="Armitage A.D."/>
            <person name="Nellist C.F."/>
            <person name="Bates H."/>
            <person name="Vickerstaff R.J."/>
            <person name="Harrison R.J."/>
        </authorList>
    </citation>
    <scope>NUCLEOTIDE SEQUENCE</scope>
    <source>
        <strain evidence="3">4032</strain>
        <strain evidence="4">P421</strain>
    </source>
</reference>
<evidence type="ECO:0000313" key="3">
    <source>
        <dbReference type="EMBL" id="KAG2876757.1"/>
    </source>
</evidence>
<keyword evidence="2" id="KW-0812">Transmembrane</keyword>
<dbReference type="EMBL" id="RCMV01002169">
    <property type="protein sequence ID" value="KAG3204062.1"/>
    <property type="molecule type" value="Genomic_DNA"/>
</dbReference>
<keyword evidence="2" id="KW-1133">Transmembrane helix</keyword>
<protein>
    <submittedName>
        <fullName evidence="5">Uncharacterized protein</fullName>
    </submittedName>
</protein>
<dbReference type="VEuPathDB" id="FungiDB:PC110_g23490"/>
<keyword evidence="6" id="KW-1185">Reference proteome</keyword>
<proteinExistence type="predicted"/>
<gene>
    <name evidence="5" type="ORF">PC110_g23490</name>
    <name evidence="3" type="ORF">PC115_g23535</name>
    <name evidence="4" type="ORF">PC129_g22636</name>
</gene>
<sequence>MERRHRMERSTGTLPTFQSQSGSLTYSRLVCESVEDVLCGWMGVLLIVLIVDVYLDFTIACCYWNAAVLLLSCYSLLREVPFECSE</sequence>
<reference evidence="5 6" key="1">
    <citation type="submission" date="2018-01" db="EMBL/GenBank/DDBJ databases">
        <title>Draft genome of the strawberry crown rot pathogen Phytophthora cactorum.</title>
        <authorList>
            <person name="Armitage A.D."/>
            <person name="Lysoe E."/>
            <person name="Nellist C.F."/>
            <person name="Harrison R.J."/>
            <person name="Brurberg M.B."/>
        </authorList>
    </citation>
    <scope>NUCLEOTIDE SEQUENCE [LARGE SCALE GENOMIC DNA]</scope>
    <source>
        <strain evidence="5 6">10300</strain>
    </source>
</reference>
<dbReference type="Proteomes" id="UP000774804">
    <property type="component" value="Unassembled WGS sequence"/>
</dbReference>
<keyword evidence="2" id="KW-0472">Membrane</keyword>
<dbReference type="Proteomes" id="UP000760860">
    <property type="component" value="Unassembled WGS sequence"/>
</dbReference>
<evidence type="ECO:0000256" key="2">
    <source>
        <dbReference type="SAM" id="Phobius"/>
    </source>
</evidence>
<dbReference type="EMBL" id="RCMI01002397">
    <property type="protein sequence ID" value="KAG2876757.1"/>
    <property type="molecule type" value="Genomic_DNA"/>
</dbReference>
<evidence type="ECO:0000313" key="4">
    <source>
        <dbReference type="EMBL" id="KAG3204062.1"/>
    </source>
</evidence>
<dbReference type="EMBL" id="MJFZ01003520">
    <property type="protein sequence ID" value="RAW20068.1"/>
    <property type="molecule type" value="Genomic_DNA"/>
</dbReference>
<comment type="caution">
    <text evidence="5">The sequence shown here is derived from an EMBL/GenBank/DDBJ whole genome shotgun (WGS) entry which is preliminary data.</text>
</comment>
<accession>A0A329R9V7</accession>
<feature type="transmembrane region" description="Helical" evidence="2">
    <location>
        <begin position="29"/>
        <end position="51"/>
    </location>
</feature>
<evidence type="ECO:0000313" key="5">
    <source>
        <dbReference type="EMBL" id="RAW20068.1"/>
    </source>
</evidence>
<feature type="compositionally biased region" description="Polar residues" evidence="1">
    <location>
        <begin position="10"/>
        <end position="22"/>
    </location>
</feature>
<organism evidence="5 6">
    <name type="scientific">Phytophthora cactorum</name>
    <dbReference type="NCBI Taxonomy" id="29920"/>
    <lineage>
        <taxon>Eukaryota</taxon>
        <taxon>Sar</taxon>
        <taxon>Stramenopiles</taxon>
        <taxon>Oomycota</taxon>
        <taxon>Peronosporomycetes</taxon>
        <taxon>Peronosporales</taxon>
        <taxon>Peronosporaceae</taxon>
        <taxon>Phytophthora</taxon>
    </lineage>
</organism>
<evidence type="ECO:0000313" key="6">
    <source>
        <dbReference type="Proteomes" id="UP000251314"/>
    </source>
</evidence>
<feature type="region of interest" description="Disordered" evidence="1">
    <location>
        <begin position="1"/>
        <end position="22"/>
    </location>
</feature>
<evidence type="ECO:0000256" key="1">
    <source>
        <dbReference type="SAM" id="MobiDB-lite"/>
    </source>
</evidence>
<dbReference type="AlphaFoldDB" id="A0A329R9V7"/>
<dbReference type="Proteomes" id="UP000251314">
    <property type="component" value="Unassembled WGS sequence"/>
</dbReference>